<sequence>MSAPTTHPGAPGAAGPSGPFGGAAGPGGSSGGPGTPGGRAAIRWIVLVAAALAVLVTAVFTLRGFVHDVRLKADSTRADLPANLTGLVIDVPNAQVDVQTKPAAEAGATGTVVLSYQGVGTQVPTLEVVQNGTVATLEVSGGPGDDWTWMFDRETELVVTVPEGTAKNVDLDVRVQTGTADIEGEFRDVTINAASGAVDADVVTRALTVDAETGYVHVEGRARTATVSTRTGAISVDTLDVAEKITLSSDRGFIEAELGDGALPAQGIEVTSDAGAVDLEVPRIADVANTGVRGYTVDATSDNGAVNVEIERLQIGTEEPHVPIVASSDSGAITVGYAR</sequence>
<evidence type="ECO:0000259" key="3">
    <source>
        <dbReference type="Pfam" id="PF13349"/>
    </source>
</evidence>
<evidence type="ECO:0000256" key="2">
    <source>
        <dbReference type="SAM" id="Phobius"/>
    </source>
</evidence>
<accession>A0ABP5ERL4</accession>
<dbReference type="RefSeq" id="WP_344307601.1">
    <property type="nucleotide sequence ID" value="NZ_BAAANO010000009.1"/>
</dbReference>
<dbReference type="Proteomes" id="UP001500755">
    <property type="component" value="Unassembled WGS sequence"/>
</dbReference>
<gene>
    <name evidence="4" type="ORF">GCM10009755_10280</name>
</gene>
<dbReference type="EMBL" id="BAAANO010000009">
    <property type="protein sequence ID" value="GAA2003253.1"/>
    <property type="molecule type" value="Genomic_DNA"/>
</dbReference>
<evidence type="ECO:0000313" key="5">
    <source>
        <dbReference type="Proteomes" id="UP001500755"/>
    </source>
</evidence>
<keyword evidence="2" id="KW-0472">Membrane</keyword>
<keyword evidence="2" id="KW-1133">Transmembrane helix</keyword>
<keyword evidence="2" id="KW-0812">Transmembrane</keyword>
<evidence type="ECO:0000256" key="1">
    <source>
        <dbReference type="SAM" id="MobiDB-lite"/>
    </source>
</evidence>
<protein>
    <recommendedName>
        <fullName evidence="3">DUF4097 domain-containing protein</fullName>
    </recommendedName>
</protein>
<dbReference type="Pfam" id="PF13349">
    <property type="entry name" value="DUF4097"/>
    <property type="match status" value="1"/>
</dbReference>
<feature type="compositionally biased region" description="Gly residues" evidence="1">
    <location>
        <begin position="18"/>
        <end position="35"/>
    </location>
</feature>
<feature type="region of interest" description="Disordered" evidence="1">
    <location>
        <begin position="1"/>
        <end position="35"/>
    </location>
</feature>
<evidence type="ECO:0000313" key="4">
    <source>
        <dbReference type="EMBL" id="GAA2003253.1"/>
    </source>
</evidence>
<name>A0ABP5ERL4_9MICO</name>
<keyword evidence="5" id="KW-1185">Reference proteome</keyword>
<feature type="transmembrane region" description="Helical" evidence="2">
    <location>
        <begin position="41"/>
        <end position="62"/>
    </location>
</feature>
<reference evidence="5" key="1">
    <citation type="journal article" date="2019" name="Int. J. Syst. Evol. Microbiol.">
        <title>The Global Catalogue of Microorganisms (GCM) 10K type strain sequencing project: providing services to taxonomists for standard genome sequencing and annotation.</title>
        <authorList>
            <consortium name="The Broad Institute Genomics Platform"/>
            <consortium name="The Broad Institute Genome Sequencing Center for Infectious Disease"/>
            <person name="Wu L."/>
            <person name="Ma J."/>
        </authorList>
    </citation>
    <scope>NUCLEOTIDE SEQUENCE [LARGE SCALE GENOMIC DNA]</scope>
    <source>
        <strain evidence="5">JCM 14546</strain>
    </source>
</reference>
<organism evidence="4 5">
    <name type="scientific">Brevibacterium samyangense</name>
    <dbReference type="NCBI Taxonomy" id="366888"/>
    <lineage>
        <taxon>Bacteria</taxon>
        <taxon>Bacillati</taxon>
        <taxon>Actinomycetota</taxon>
        <taxon>Actinomycetes</taxon>
        <taxon>Micrococcales</taxon>
        <taxon>Brevibacteriaceae</taxon>
        <taxon>Brevibacterium</taxon>
    </lineage>
</organism>
<comment type="caution">
    <text evidence="4">The sequence shown here is derived from an EMBL/GenBank/DDBJ whole genome shotgun (WGS) entry which is preliminary data.</text>
</comment>
<dbReference type="InterPro" id="IPR025164">
    <property type="entry name" value="Toastrack_DUF4097"/>
</dbReference>
<proteinExistence type="predicted"/>
<feature type="domain" description="DUF4097" evidence="3">
    <location>
        <begin position="89"/>
        <end position="332"/>
    </location>
</feature>
<feature type="compositionally biased region" description="Low complexity" evidence="1">
    <location>
        <begin position="1"/>
        <end position="17"/>
    </location>
</feature>